<name>A0A0N5BW07_STREA</name>
<accession>A0A0N5BW07</accession>
<dbReference type="WBParaSite" id="SPAL_0001001300.1">
    <property type="protein sequence ID" value="SPAL_0001001300.1"/>
    <property type="gene ID" value="SPAL_0001001300"/>
</dbReference>
<feature type="transmembrane region" description="Helical" evidence="1">
    <location>
        <begin position="67"/>
        <end position="85"/>
    </location>
</feature>
<proteinExistence type="predicted"/>
<protein>
    <submittedName>
        <fullName evidence="3">ABC transporter ATP-binding protein</fullName>
    </submittedName>
</protein>
<reference evidence="3" key="1">
    <citation type="submission" date="2017-02" db="UniProtKB">
        <authorList>
            <consortium name="WormBaseParasite"/>
        </authorList>
    </citation>
    <scope>IDENTIFICATION</scope>
</reference>
<keyword evidence="1" id="KW-0472">Membrane</keyword>
<evidence type="ECO:0000313" key="3">
    <source>
        <dbReference type="WBParaSite" id="SPAL_0001001300.1"/>
    </source>
</evidence>
<keyword evidence="2" id="KW-1185">Reference proteome</keyword>
<keyword evidence="1" id="KW-0812">Transmembrane</keyword>
<keyword evidence="1" id="KW-1133">Transmembrane helix</keyword>
<evidence type="ECO:0000313" key="2">
    <source>
        <dbReference type="Proteomes" id="UP000046392"/>
    </source>
</evidence>
<dbReference type="Proteomes" id="UP000046392">
    <property type="component" value="Unplaced"/>
</dbReference>
<organism evidence="2 3">
    <name type="scientific">Strongyloides papillosus</name>
    <name type="common">Intestinal threadworm</name>
    <dbReference type="NCBI Taxonomy" id="174720"/>
    <lineage>
        <taxon>Eukaryota</taxon>
        <taxon>Metazoa</taxon>
        <taxon>Ecdysozoa</taxon>
        <taxon>Nematoda</taxon>
        <taxon>Chromadorea</taxon>
        <taxon>Rhabditida</taxon>
        <taxon>Tylenchina</taxon>
        <taxon>Panagrolaimomorpha</taxon>
        <taxon>Strongyloidoidea</taxon>
        <taxon>Strongyloididae</taxon>
        <taxon>Strongyloides</taxon>
    </lineage>
</organism>
<sequence length="116" mass="13465">MTSGREMVKEAEKSAKSLGRIILDEINIFKNVRVLWDNILHGDGRSIIRSSFRVATNVIILYSLRRMIFPIAIVIAIFTIPRLFLKKKERKSYLIEAYGNEVIIIDRKDTIPSLRF</sequence>
<evidence type="ECO:0000256" key="1">
    <source>
        <dbReference type="SAM" id="Phobius"/>
    </source>
</evidence>
<dbReference type="AlphaFoldDB" id="A0A0N5BW07"/>